<feature type="compositionally biased region" description="Basic and acidic residues" evidence="7">
    <location>
        <begin position="1"/>
        <end position="16"/>
    </location>
</feature>
<evidence type="ECO:0000256" key="3">
    <source>
        <dbReference type="ARBA" id="ARBA00022824"/>
    </source>
</evidence>
<name>A0A9N9DZK8_9GLOM</name>
<dbReference type="EMBL" id="CAJVPL010005562">
    <property type="protein sequence ID" value="CAG8659087.1"/>
    <property type="molecule type" value="Genomic_DNA"/>
</dbReference>
<evidence type="ECO:0000256" key="1">
    <source>
        <dbReference type="ARBA" id="ARBA00004477"/>
    </source>
</evidence>
<evidence type="ECO:0000256" key="2">
    <source>
        <dbReference type="ARBA" id="ARBA00022692"/>
    </source>
</evidence>
<comment type="caution">
    <text evidence="9">The sequence shown here is derived from an EMBL/GenBank/DDBJ whole genome shotgun (WGS) entry which is preliminary data.</text>
</comment>
<dbReference type="Proteomes" id="UP000789831">
    <property type="component" value="Unassembled WGS sequence"/>
</dbReference>
<keyword evidence="10" id="KW-1185">Reference proteome</keyword>
<feature type="domain" description="Reticulon" evidence="8">
    <location>
        <begin position="104"/>
        <end position="278"/>
    </location>
</feature>
<dbReference type="Pfam" id="PF02453">
    <property type="entry name" value="Reticulon"/>
    <property type="match status" value="1"/>
</dbReference>
<evidence type="ECO:0000256" key="6">
    <source>
        <dbReference type="RuleBase" id="RU363132"/>
    </source>
</evidence>
<proteinExistence type="predicted"/>
<protein>
    <recommendedName>
        <fullName evidence="6">Reticulon-like protein</fullName>
    </recommendedName>
</protein>
<reference evidence="9" key="1">
    <citation type="submission" date="2021-06" db="EMBL/GenBank/DDBJ databases">
        <authorList>
            <person name="Kallberg Y."/>
            <person name="Tangrot J."/>
            <person name="Rosling A."/>
        </authorList>
    </citation>
    <scope>NUCLEOTIDE SEQUENCE</scope>
    <source>
        <strain evidence="9">MT106</strain>
    </source>
</reference>
<evidence type="ECO:0000256" key="7">
    <source>
        <dbReference type="SAM" id="MobiDB-lite"/>
    </source>
</evidence>
<keyword evidence="4 6" id="KW-1133">Transmembrane helix</keyword>
<dbReference type="OrthoDB" id="567788at2759"/>
<dbReference type="Gene3D" id="1.20.5.2480">
    <property type="match status" value="1"/>
</dbReference>
<feature type="region of interest" description="Disordered" evidence="7">
    <location>
        <begin position="1"/>
        <end position="63"/>
    </location>
</feature>
<dbReference type="AlphaFoldDB" id="A0A9N9DZK8"/>
<gene>
    <name evidence="9" type="ORF">AGERDE_LOCUS11726</name>
</gene>
<accession>A0A9N9DZK8</accession>
<comment type="subcellular location">
    <subcellularLocation>
        <location evidence="1 6">Endoplasmic reticulum membrane</location>
        <topology evidence="1 6">Multi-pass membrane protein</topology>
    </subcellularLocation>
</comment>
<feature type="compositionally biased region" description="Polar residues" evidence="7">
    <location>
        <begin position="22"/>
        <end position="34"/>
    </location>
</feature>
<feature type="transmembrane region" description="Helical" evidence="6">
    <location>
        <begin position="223"/>
        <end position="250"/>
    </location>
</feature>
<dbReference type="PROSITE" id="PS50845">
    <property type="entry name" value="RETICULON"/>
    <property type="match status" value="1"/>
</dbReference>
<dbReference type="InterPro" id="IPR003388">
    <property type="entry name" value="Reticulon"/>
</dbReference>
<feature type="compositionally biased region" description="Basic and acidic residues" evidence="7">
    <location>
        <begin position="35"/>
        <end position="51"/>
    </location>
</feature>
<organism evidence="9 10">
    <name type="scientific">Ambispora gerdemannii</name>
    <dbReference type="NCBI Taxonomy" id="144530"/>
    <lineage>
        <taxon>Eukaryota</taxon>
        <taxon>Fungi</taxon>
        <taxon>Fungi incertae sedis</taxon>
        <taxon>Mucoromycota</taxon>
        <taxon>Glomeromycotina</taxon>
        <taxon>Glomeromycetes</taxon>
        <taxon>Archaeosporales</taxon>
        <taxon>Ambisporaceae</taxon>
        <taxon>Ambispora</taxon>
    </lineage>
</organism>
<keyword evidence="5 6" id="KW-0472">Membrane</keyword>
<evidence type="ECO:0000259" key="8">
    <source>
        <dbReference type="PROSITE" id="PS50845"/>
    </source>
</evidence>
<evidence type="ECO:0000256" key="5">
    <source>
        <dbReference type="ARBA" id="ARBA00023136"/>
    </source>
</evidence>
<evidence type="ECO:0000313" key="9">
    <source>
        <dbReference type="EMBL" id="CAG8659087.1"/>
    </source>
</evidence>
<keyword evidence="2 6" id="KW-0812">Transmembrane</keyword>
<dbReference type="GO" id="GO:0005789">
    <property type="term" value="C:endoplasmic reticulum membrane"/>
    <property type="evidence" value="ECO:0007669"/>
    <property type="project" value="UniProtKB-SubCell"/>
</dbReference>
<sequence length="309" mass="35366">MHDLEIKEMDNTEDIVRAPQAPSHSETLQNGSTKNQDRSMDSKFDDPKPYKTDGNSSSPVPVLPVPILEQHRTEKETETASPNEGKTYSPERIQRTLNSVNTQARYLVEWENTVHSGSALSAVLVFLFFTANYSLFNTFCFLAIVLIGADWAYVFAAKQFKTLFNQDAVNPHDKYIRNPPHISRELAREYTDLWVDIINFVLAETTKIVFVEDPYRSIKYVTIFYLTWTVASWFSFRFLIGAAAVLAFAVPKLYRRNKELVDKHLNQGYEVVRDNVNKGVNVSYQYATPYIGKMKNFAASNGFGMKKKE</sequence>
<feature type="transmembrane region" description="Helical" evidence="6">
    <location>
        <begin position="135"/>
        <end position="156"/>
    </location>
</feature>
<evidence type="ECO:0000256" key="4">
    <source>
        <dbReference type="ARBA" id="ARBA00022989"/>
    </source>
</evidence>
<keyword evidence="3 6" id="KW-0256">Endoplasmic reticulum</keyword>
<evidence type="ECO:0000313" key="10">
    <source>
        <dbReference type="Proteomes" id="UP000789831"/>
    </source>
</evidence>